<evidence type="ECO:0000313" key="2">
    <source>
        <dbReference type="Proteomes" id="UP000012153"/>
    </source>
</evidence>
<dbReference type="AlphaFoldDB" id="M6UEX2"/>
<organism evidence="1 2">
    <name type="scientific">Leptospira noguchii serovar Autumnalis str. ZUN142</name>
    <dbReference type="NCBI Taxonomy" id="1085540"/>
    <lineage>
        <taxon>Bacteria</taxon>
        <taxon>Pseudomonadati</taxon>
        <taxon>Spirochaetota</taxon>
        <taxon>Spirochaetia</taxon>
        <taxon>Leptospirales</taxon>
        <taxon>Leptospiraceae</taxon>
        <taxon>Leptospira</taxon>
    </lineage>
</organism>
<dbReference type="EMBL" id="AHOP02000001">
    <property type="protein sequence ID" value="EMO43080.1"/>
    <property type="molecule type" value="Genomic_DNA"/>
</dbReference>
<dbReference type="Proteomes" id="UP000012153">
    <property type="component" value="Unassembled WGS sequence"/>
</dbReference>
<reference evidence="1 2" key="1">
    <citation type="submission" date="2013-01" db="EMBL/GenBank/DDBJ databases">
        <authorList>
            <person name="Harkins D.M."/>
            <person name="Durkin A.S."/>
            <person name="Brinkac L.M."/>
            <person name="Haft D.H."/>
            <person name="Selengut J.D."/>
            <person name="Sanka R."/>
            <person name="DePew J."/>
            <person name="Purushe J."/>
            <person name="Matthias M.A."/>
            <person name="Vinetz J.M."/>
            <person name="Sutton G.G."/>
            <person name="Nierman W.C."/>
            <person name="Fouts D.E."/>
        </authorList>
    </citation>
    <scope>NUCLEOTIDE SEQUENCE [LARGE SCALE GENOMIC DNA]</scope>
    <source>
        <strain evidence="1 2">ZUN142</strain>
    </source>
</reference>
<comment type="caution">
    <text evidence="1">The sequence shown here is derived from an EMBL/GenBank/DDBJ whole genome shotgun (WGS) entry which is preliminary data.</text>
</comment>
<gene>
    <name evidence="1" type="ORF">LEP1GSC186_2583</name>
</gene>
<name>M6UEX2_9LEPT</name>
<evidence type="ECO:0000313" key="1">
    <source>
        <dbReference type="EMBL" id="EMO43080.1"/>
    </source>
</evidence>
<protein>
    <submittedName>
        <fullName evidence="1">Uncharacterized protein</fullName>
    </submittedName>
</protein>
<accession>M6UEX2</accession>
<proteinExistence type="predicted"/>
<sequence>MPQLTFPQNRNKYRIHFSTTLISSKFQSYNKHYFLIFKCNIEFLDTFQLFGKENKNLFIVFTGMNSF</sequence>